<proteinExistence type="predicted"/>
<gene>
    <name evidence="2" type="ORF">NDU88_001021</name>
</gene>
<evidence type="ECO:0000313" key="3">
    <source>
        <dbReference type="Proteomes" id="UP001066276"/>
    </source>
</evidence>
<dbReference type="EMBL" id="JANPWB010000003">
    <property type="protein sequence ID" value="KAJ1197159.1"/>
    <property type="molecule type" value="Genomic_DNA"/>
</dbReference>
<protein>
    <submittedName>
        <fullName evidence="2">Uncharacterized protein</fullName>
    </submittedName>
</protein>
<dbReference type="AlphaFoldDB" id="A0AAV7V970"/>
<evidence type="ECO:0000313" key="2">
    <source>
        <dbReference type="EMBL" id="KAJ1197159.1"/>
    </source>
</evidence>
<feature type="region of interest" description="Disordered" evidence="1">
    <location>
        <begin position="1"/>
        <end position="128"/>
    </location>
</feature>
<keyword evidence="3" id="KW-1185">Reference proteome</keyword>
<organism evidence="2 3">
    <name type="scientific">Pleurodeles waltl</name>
    <name type="common">Iberian ribbed newt</name>
    <dbReference type="NCBI Taxonomy" id="8319"/>
    <lineage>
        <taxon>Eukaryota</taxon>
        <taxon>Metazoa</taxon>
        <taxon>Chordata</taxon>
        <taxon>Craniata</taxon>
        <taxon>Vertebrata</taxon>
        <taxon>Euteleostomi</taxon>
        <taxon>Amphibia</taxon>
        <taxon>Batrachia</taxon>
        <taxon>Caudata</taxon>
        <taxon>Salamandroidea</taxon>
        <taxon>Salamandridae</taxon>
        <taxon>Pleurodelinae</taxon>
        <taxon>Pleurodeles</taxon>
    </lineage>
</organism>
<name>A0AAV7V970_PLEWA</name>
<accession>A0AAV7V970</accession>
<sequence>MIHRSQPLQARSREPSNGAPKPISQPEPQEQTQPQESTAAAPGGKSTAPMGQLAQVPPPVRSSQSSTAGPLSRPRHWTTAPQAVANSPHRKKKKKEGRERPTPPRPPHSSKLRKAGLQHDKGPAPATK</sequence>
<comment type="caution">
    <text evidence="2">The sequence shown here is derived from an EMBL/GenBank/DDBJ whole genome shotgun (WGS) entry which is preliminary data.</text>
</comment>
<evidence type="ECO:0000256" key="1">
    <source>
        <dbReference type="SAM" id="MobiDB-lite"/>
    </source>
</evidence>
<feature type="compositionally biased region" description="Low complexity" evidence="1">
    <location>
        <begin position="24"/>
        <end position="42"/>
    </location>
</feature>
<reference evidence="2" key="1">
    <citation type="journal article" date="2022" name="bioRxiv">
        <title>Sequencing and chromosome-scale assembly of the giantPleurodeles waltlgenome.</title>
        <authorList>
            <person name="Brown T."/>
            <person name="Elewa A."/>
            <person name="Iarovenko S."/>
            <person name="Subramanian E."/>
            <person name="Araus A.J."/>
            <person name="Petzold A."/>
            <person name="Susuki M."/>
            <person name="Suzuki K.-i.T."/>
            <person name="Hayashi T."/>
            <person name="Toyoda A."/>
            <person name="Oliveira C."/>
            <person name="Osipova E."/>
            <person name="Leigh N.D."/>
            <person name="Simon A."/>
            <person name="Yun M.H."/>
        </authorList>
    </citation>
    <scope>NUCLEOTIDE SEQUENCE</scope>
    <source>
        <strain evidence="2">20211129_DDA</strain>
        <tissue evidence="2">Liver</tissue>
    </source>
</reference>
<dbReference type="Proteomes" id="UP001066276">
    <property type="component" value="Chromosome 2_1"/>
</dbReference>